<dbReference type="Proteomes" id="UP001058098">
    <property type="component" value="Chromosome"/>
</dbReference>
<keyword evidence="4" id="KW-1185">Reference proteome</keyword>
<name>A0ABY5R378_9HYPH</name>
<sequence>MKTNAGSSHFALQPLPTATNGQKLLIAAAGLQAHALKAIMRYQVETLSFLKHRCEQNVKMVDDLVAGSEFNDAFDVLSNFLQNATSEYAMEAGKVASISSRLASEIARHARRRKGTGRSQLRAMPCGWTNRREQPSRRI</sequence>
<dbReference type="EMBL" id="CP062229">
    <property type="protein sequence ID" value="UVC17941.1"/>
    <property type="molecule type" value="Genomic_DNA"/>
</dbReference>
<accession>A0ABY5R378</accession>
<reference evidence="3" key="1">
    <citation type="submission" date="2020-09" db="EMBL/GenBank/DDBJ databases">
        <title>Rhizobia associated with sainfoin plants.</title>
        <authorList>
            <person name="Asharfi S."/>
            <person name="Kuzmanovic N."/>
            <person name="Bunk B."/>
            <person name="Sproeer C."/>
            <person name="Becker M."/>
            <person name="Thuenen T."/>
        </authorList>
    </citation>
    <scope>NUCLEOTIDE SEQUENCE</scope>
    <source>
        <strain evidence="3">OM4</strain>
    </source>
</reference>
<dbReference type="Pfam" id="PF09361">
    <property type="entry name" value="Phasin_2"/>
    <property type="match status" value="1"/>
</dbReference>
<evidence type="ECO:0000313" key="4">
    <source>
        <dbReference type="Proteomes" id="UP001058098"/>
    </source>
</evidence>
<dbReference type="RefSeq" id="WP_258122828.1">
    <property type="nucleotide sequence ID" value="NZ_CP062229.1"/>
</dbReference>
<proteinExistence type="predicted"/>
<evidence type="ECO:0000259" key="2">
    <source>
        <dbReference type="Pfam" id="PF09361"/>
    </source>
</evidence>
<evidence type="ECO:0000313" key="3">
    <source>
        <dbReference type="EMBL" id="UVC17941.1"/>
    </source>
</evidence>
<feature type="region of interest" description="Disordered" evidence="1">
    <location>
        <begin position="110"/>
        <end position="139"/>
    </location>
</feature>
<protein>
    <submittedName>
        <fullName evidence="3">Phasin family protein</fullName>
    </submittedName>
</protein>
<feature type="compositionally biased region" description="Basic and acidic residues" evidence="1">
    <location>
        <begin position="130"/>
        <end position="139"/>
    </location>
</feature>
<feature type="domain" description="Phasin" evidence="2">
    <location>
        <begin position="25"/>
        <end position="111"/>
    </location>
</feature>
<gene>
    <name evidence="3" type="ORF">IHQ72_13115</name>
</gene>
<organism evidence="3 4">
    <name type="scientific">Mesorhizobium onobrychidis</name>
    <dbReference type="NCBI Taxonomy" id="2775404"/>
    <lineage>
        <taxon>Bacteria</taxon>
        <taxon>Pseudomonadati</taxon>
        <taxon>Pseudomonadota</taxon>
        <taxon>Alphaproteobacteria</taxon>
        <taxon>Hyphomicrobiales</taxon>
        <taxon>Phyllobacteriaceae</taxon>
        <taxon>Mesorhizobium</taxon>
    </lineage>
</organism>
<evidence type="ECO:0000256" key="1">
    <source>
        <dbReference type="SAM" id="MobiDB-lite"/>
    </source>
</evidence>
<dbReference type="InterPro" id="IPR018968">
    <property type="entry name" value="Phasin"/>
</dbReference>